<feature type="transmembrane region" description="Helical" evidence="1">
    <location>
        <begin position="76"/>
        <end position="95"/>
    </location>
</feature>
<feature type="transmembrane region" description="Helical" evidence="1">
    <location>
        <begin position="12"/>
        <end position="28"/>
    </location>
</feature>
<dbReference type="SUPFAM" id="SSF52266">
    <property type="entry name" value="SGNH hydrolase"/>
    <property type="match status" value="1"/>
</dbReference>
<feature type="transmembrane region" description="Helical" evidence="1">
    <location>
        <begin position="34"/>
        <end position="55"/>
    </location>
</feature>
<dbReference type="Pfam" id="PF01757">
    <property type="entry name" value="Acyl_transf_3"/>
    <property type="match status" value="1"/>
</dbReference>
<dbReference type="EC" id="2.3.1.-" evidence="4"/>
<sequence length="636" mass="70247">MSAALSYRPHIDGLRAVAVLAVLVYHIFPGKLAGGFTGVDVFFVISGYLISRIILDGLARGTFRFADFYARRVRRIFPALCLVLATGLVLGWVALLPDEFAQLARHTVSGAGFVQNFRLWSEAGYFDNASEQKPLLHLWSLAIEEQFYLIYPVVLWAAWRRRWRPTVVIAVLATLSFAANLLTVRTDPVAAFFLPHTRMWGLLAGALLAALQAEARHEARAGWHAEALTLAGLAGLAGALVALSDGHGYPGWREQLPVGATVLLIYAGGAARLGRLLANAPMVWIGKISYPLYLWHWLLLAFCRIVDGAPARERNAVFVLSFVLAWLTWRLLETPLRHGGRPTAKGWGLATAMALVALTATWQPPQDGALFASIERARALNKFDYPDKMSCRWLTGVDTAEDWCNDGNAPGQAPTVALLGDSFANVYAGTLLEYATRRQPPGFVFRQVARGECPPLADYGLPHCRELVRAQAAYVARTPSIRTVVLAAHWPGYARGKDYAVLHENAARFDAAVRDTVERYQRLGRQVVVFLAPPTGANPRGCIPRPLHFNDKYVCQRTAEDARRSDGDYRAGLLPWLAQRNVAVFDPFPLLCDARQCKVMEREMILYADDMHLSGYGARWLARRAGGALDALLAPR</sequence>
<feature type="transmembrane region" description="Helical" evidence="1">
    <location>
        <begin position="190"/>
        <end position="211"/>
    </location>
</feature>
<dbReference type="InterPro" id="IPR002656">
    <property type="entry name" value="Acyl_transf_3_dom"/>
</dbReference>
<proteinExistence type="predicted"/>
<feature type="transmembrane region" description="Helical" evidence="1">
    <location>
        <begin position="136"/>
        <end position="159"/>
    </location>
</feature>
<evidence type="ECO:0000259" key="2">
    <source>
        <dbReference type="Pfam" id="PF01757"/>
    </source>
</evidence>
<evidence type="ECO:0000313" key="5">
    <source>
        <dbReference type="Proteomes" id="UP000321323"/>
    </source>
</evidence>
<reference evidence="4 5" key="1">
    <citation type="journal article" date="2019" name="Int. J. Syst. Evol. Microbiol.">
        <title>The Draft Whole-Genome Sequence of the Antibiotic Producer Empedobacter haloabium ATCC 31962 Provides Indications for Its Taxonomic Reclassification.</title>
        <authorList>
            <person name="Miess H."/>
            <person name="Arlt P."/>
            <person name="Apel A.K."/>
            <person name="Weber T."/>
            <person name="Nieselt K."/>
            <person name="Hanssen F."/>
            <person name="Czemmel S."/>
            <person name="Nahnsen S."/>
            <person name="Gross H."/>
        </authorList>
    </citation>
    <scope>NUCLEOTIDE SEQUENCE [LARGE SCALE GENOMIC DNA]</scope>
    <source>
        <strain evidence="4 5">ATCC 31962</strain>
    </source>
</reference>
<dbReference type="PANTHER" id="PTHR23028">
    <property type="entry name" value="ACETYLTRANSFERASE"/>
    <property type="match status" value="1"/>
</dbReference>
<name>A0ABZ1UNY4_9BURK</name>
<accession>A0ABZ1UNY4</accession>
<feature type="transmembrane region" description="Helical" evidence="1">
    <location>
        <begin position="290"/>
        <end position="309"/>
    </location>
</feature>
<feature type="domain" description="SGNH" evidence="3">
    <location>
        <begin position="391"/>
        <end position="623"/>
    </location>
</feature>
<feature type="transmembrane region" description="Helical" evidence="1">
    <location>
        <begin position="223"/>
        <end position="244"/>
    </location>
</feature>
<dbReference type="InterPro" id="IPR043968">
    <property type="entry name" value="SGNH"/>
</dbReference>
<dbReference type="PANTHER" id="PTHR23028:SF53">
    <property type="entry name" value="ACYL_TRANSF_3 DOMAIN-CONTAINING PROTEIN"/>
    <property type="match status" value="1"/>
</dbReference>
<gene>
    <name evidence="4" type="ORF">E7V67_002570</name>
</gene>
<dbReference type="InterPro" id="IPR050879">
    <property type="entry name" value="Acyltransferase_3"/>
</dbReference>
<feature type="domain" description="Acyltransferase 3" evidence="2">
    <location>
        <begin position="11"/>
        <end position="327"/>
    </location>
</feature>
<keyword evidence="4" id="KW-0012">Acyltransferase</keyword>
<evidence type="ECO:0000313" key="4">
    <source>
        <dbReference type="EMBL" id="WUR14010.1"/>
    </source>
</evidence>
<protein>
    <submittedName>
        <fullName evidence="4">Acyltransferase family protein</fullName>
        <ecNumber evidence="4">2.3.1.-</ecNumber>
    </submittedName>
</protein>
<keyword evidence="1" id="KW-0812">Transmembrane</keyword>
<evidence type="ECO:0000259" key="3">
    <source>
        <dbReference type="Pfam" id="PF19040"/>
    </source>
</evidence>
<keyword evidence="1" id="KW-1133">Transmembrane helix</keyword>
<keyword evidence="5" id="KW-1185">Reference proteome</keyword>
<dbReference type="Proteomes" id="UP000321323">
    <property type="component" value="Chromosome"/>
</dbReference>
<dbReference type="Pfam" id="PF19040">
    <property type="entry name" value="SGNH"/>
    <property type="match status" value="1"/>
</dbReference>
<keyword evidence="1" id="KW-0472">Membrane</keyword>
<dbReference type="GO" id="GO:0016746">
    <property type="term" value="F:acyltransferase activity"/>
    <property type="evidence" value="ECO:0007669"/>
    <property type="project" value="UniProtKB-KW"/>
</dbReference>
<feature type="transmembrane region" description="Helical" evidence="1">
    <location>
        <begin position="315"/>
        <end position="332"/>
    </location>
</feature>
<dbReference type="EMBL" id="CP136508">
    <property type="protein sequence ID" value="WUR14010.1"/>
    <property type="molecule type" value="Genomic_DNA"/>
</dbReference>
<keyword evidence="4" id="KW-0808">Transferase</keyword>
<evidence type="ECO:0000256" key="1">
    <source>
        <dbReference type="SAM" id="Phobius"/>
    </source>
</evidence>
<organism evidence="4 5">
    <name type="scientific">[Empedobacter] haloabium</name>
    <dbReference type="NCBI Taxonomy" id="592317"/>
    <lineage>
        <taxon>Bacteria</taxon>
        <taxon>Pseudomonadati</taxon>
        <taxon>Pseudomonadota</taxon>
        <taxon>Betaproteobacteria</taxon>
        <taxon>Burkholderiales</taxon>
        <taxon>Oxalobacteraceae</taxon>
        <taxon>Telluria group</taxon>
        <taxon>Telluria group incertae sedis</taxon>
    </lineage>
</organism>
<feature type="transmembrane region" description="Helical" evidence="1">
    <location>
        <begin position="166"/>
        <end position="184"/>
    </location>
</feature>